<sequence>MIKQFKQDFINLASANLGAIALYATDDFFAAKERLLHDKEPVFIEDKFDDHGKWMDGWESRRKRTPGHDYCIVRLARPGYIDGVVIDTSHFRGNQPTDVSIDYCYCEGVPSEKTEWTTLLAKTPVNENDVKACKVECKQVVSHVKLHIYPDGGVARLRVYGRPQCNWDDVIPSEVMDLAAALNGGRAIACSDEHFGIMNNIIFPGKGKNMGDGWETSRRRGPGHDWVIIALGHAGHLKKVVVDTAFFKGNYPDRCSIQAVCLTDASMNTDELIEQSQNWPEILTEQKLEMDMEHNFIDQINDIGAVSHVRLNIYPDGGVSRFRLYGTIGNCNE</sequence>
<reference evidence="6 7" key="1">
    <citation type="submission" date="2019-03" db="EMBL/GenBank/DDBJ databases">
        <title>Genomic Encyclopedia of Type Strains, Phase IV (KMG-IV): sequencing the most valuable type-strain genomes for metagenomic binning, comparative biology and taxonomic classification.</title>
        <authorList>
            <person name="Goeker M."/>
        </authorList>
    </citation>
    <scope>NUCLEOTIDE SEQUENCE [LARGE SCALE GENOMIC DNA]</scope>
    <source>
        <strain evidence="6 7">DSM 24830</strain>
    </source>
</reference>
<dbReference type="OrthoDB" id="2078334at2"/>
<dbReference type="PIRSF" id="PIRSF016516">
    <property type="entry name" value="Allantoicase"/>
    <property type="match status" value="1"/>
</dbReference>
<dbReference type="Gene3D" id="2.60.120.260">
    <property type="entry name" value="Galactose-binding domain-like"/>
    <property type="match status" value="2"/>
</dbReference>
<organism evidence="6 7">
    <name type="scientific">Cocleimonas flava</name>
    <dbReference type="NCBI Taxonomy" id="634765"/>
    <lineage>
        <taxon>Bacteria</taxon>
        <taxon>Pseudomonadati</taxon>
        <taxon>Pseudomonadota</taxon>
        <taxon>Gammaproteobacteria</taxon>
        <taxon>Thiotrichales</taxon>
        <taxon>Thiotrichaceae</taxon>
        <taxon>Cocleimonas</taxon>
    </lineage>
</organism>
<dbReference type="SUPFAM" id="SSF49785">
    <property type="entry name" value="Galactose-binding domain-like"/>
    <property type="match status" value="2"/>
</dbReference>
<dbReference type="PANTHER" id="PTHR12045">
    <property type="entry name" value="ALLANTOICASE"/>
    <property type="match status" value="1"/>
</dbReference>
<dbReference type="EC" id="3.5.3.4" evidence="4"/>
<keyword evidence="2 4" id="KW-0659">Purine metabolism</keyword>
<dbReference type="PANTHER" id="PTHR12045:SF3">
    <property type="entry name" value="INACTIVE ALLANTOICASE-RELATED"/>
    <property type="match status" value="1"/>
</dbReference>
<evidence type="ECO:0000256" key="2">
    <source>
        <dbReference type="ARBA" id="ARBA00022631"/>
    </source>
</evidence>
<dbReference type="RefSeq" id="WP_131905676.1">
    <property type="nucleotide sequence ID" value="NZ_BAAAFU010000004.1"/>
</dbReference>
<protein>
    <recommendedName>
        <fullName evidence="4">Probable allantoicase</fullName>
        <ecNumber evidence="4">3.5.3.4</ecNumber>
    </recommendedName>
    <alternativeName>
        <fullName evidence="4">Allantoate amidinohydrolase</fullName>
    </alternativeName>
</protein>
<comment type="caution">
    <text evidence="6">The sequence shown here is derived from an EMBL/GenBank/DDBJ whole genome shotgun (WGS) entry which is preliminary data.</text>
</comment>
<dbReference type="InterPro" id="IPR005164">
    <property type="entry name" value="Allantoicase"/>
</dbReference>
<feature type="domain" description="Allantoicase" evidence="5">
    <location>
        <begin position="18"/>
        <end position="163"/>
    </location>
</feature>
<accession>A0A4R1F4H1</accession>
<dbReference type="InterPro" id="IPR015908">
    <property type="entry name" value="Allantoicase_dom"/>
</dbReference>
<evidence type="ECO:0000313" key="6">
    <source>
        <dbReference type="EMBL" id="TCJ87399.1"/>
    </source>
</evidence>
<comment type="similarity">
    <text evidence="1 4">Belongs to the allantoicase family.</text>
</comment>
<comment type="pathway">
    <text evidence="4">Nitrogen metabolism; (S)-allantoin degradation; (S)-ureidoglycolate from allantoate (aminidohydrolase route): step 1/1.</text>
</comment>
<comment type="catalytic activity">
    <reaction evidence="4">
        <text>allantoate + H2O = (S)-ureidoglycolate + urea</text>
        <dbReference type="Rhea" id="RHEA:11016"/>
        <dbReference type="ChEBI" id="CHEBI:15377"/>
        <dbReference type="ChEBI" id="CHEBI:16199"/>
        <dbReference type="ChEBI" id="CHEBI:17536"/>
        <dbReference type="ChEBI" id="CHEBI:57296"/>
        <dbReference type="EC" id="3.5.3.4"/>
    </reaction>
</comment>
<evidence type="ECO:0000256" key="4">
    <source>
        <dbReference type="HAMAP-Rule" id="MF_00813"/>
    </source>
</evidence>
<gene>
    <name evidence="4" type="primary">alc</name>
    <name evidence="6" type="ORF">EV695_1909</name>
</gene>
<dbReference type="AlphaFoldDB" id="A0A4R1F4H1"/>
<dbReference type="FunFam" id="2.60.120.260:FF:000059">
    <property type="entry name" value="Probable allantoicase"/>
    <property type="match status" value="1"/>
</dbReference>
<evidence type="ECO:0000256" key="1">
    <source>
        <dbReference type="ARBA" id="ARBA00009242"/>
    </source>
</evidence>
<dbReference type="UniPathway" id="UPA00395">
    <property type="reaction ID" value="UER00654"/>
</dbReference>
<dbReference type="GO" id="GO:0004037">
    <property type="term" value="F:allantoicase activity"/>
    <property type="evidence" value="ECO:0007669"/>
    <property type="project" value="UniProtKB-UniRule"/>
</dbReference>
<keyword evidence="3 4" id="KW-0378">Hydrolase</keyword>
<feature type="domain" description="Allantoicase" evidence="5">
    <location>
        <begin position="184"/>
        <end position="327"/>
    </location>
</feature>
<dbReference type="Proteomes" id="UP000294887">
    <property type="component" value="Unassembled WGS sequence"/>
</dbReference>
<dbReference type="HAMAP" id="MF_00813">
    <property type="entry name" value="Allantoicase"/>
    <property type="match status" value="1"/>
</dbReference>
<dbReference type="GO" id="GO:0000256">
    <property type="term" value="P:allantoin catabolic process"/>
    <property type="evidence" value="ECO:0007669"/>
    <property type="project" value="UniProtKB-UniRule"/>
</dbReference>
<evidence type="ECO:0000259" key="5">
    <source>
        <dbReference type="Pfam" id="PF03561"/>
    </source>
</evidence>
<name>A0A4R1F4H1_9GAMM</name>
<dbReference type="Pfam" id="PF03561">
    <property type="entry name" value="Allantoicase"/>
    <property type="match status" value="2"/>
</dbReference>
<dbReference type="NCBIfam" id="TIGR02961">
    <property type="entry name" value="allantoicase"/>
    <property type="match status" value="1"/>
</dbReference>
<keyword evidence="7" id="KW-1185">Reference proteome</keyword>
<dbReference type="GO" id="GO:0006144">
    <property type="term" value="P:purine nucleobase metabolic process"/>
    <property type="evidence" value="ECO:0007669"/>
    <property type="project" value="UniProtKB-KW"/>
</dbReference>
<dbReference type="InterPro" id="IPR008979">
    <property type="entry name" value="Galactose-bd-like_sf"/>
</dbReference>
<dbReference type="EMBL" id="SMFQ01000003">
    <property type="protein sequence ID" value="TCJ87399.1"/>
    <property type="molecule type" value="Genomic_DNA"/>
</dbReference>
<proteinExistence type="inferred from homology"/>
<evidence type="ECO:0000256" key="3">
    <source>
        <dbReference type="ARBA" id="ARBA00022801"/>
    </source>
</evidence>
<evidence type="ECO:0000313" key="7">
    <source>
        <dbReference type="Proteomes" id="UP000294887"/>
    </source>
</evidence>